<dbReference type="AlphaFoldDB" id="A0AA35WIG2"/>
<dbReference type="Proteomes" id="UP001174909">
    <property type="component" value="Unassembled WGS sequence"/>
</dbReference>
<comment type="caution">
    <text evidence="1">The sequence shown here is derived from an EMBL/GenBank/DDBJ whole genome shotgun (WGS) entry which is preliminary data.</text>
</comment>
<feature type="non-terminal residue" evidence="1">
    <location>
        <position position="36"/>
    </location>
</feature>
<gene>
    <name evidence="1" type="ORF">GBAR_LOCUS13306</name>
</gene>
<protein>
    <submittedName>
        <fullName evidence="1">Uncharacterized protein</fullName>
    </submittedName>
</protein>
<reference evidence="1" key="1">
    <citation type="submission" date="2023-03" db="EMBL/GenBank/DDBJ databases">
        <authorList>
            <person name="Steffen K."/>
            <person name="Cardenas P."/>
        </authorList>
    </citation>
    <scope>NUCLEOTIDE SEQUENCE</scope>
</reference>
<keyword evidence="2" id="KW-1185">Reference proteome</keyword>
<evidence type="ECO:0000313" key="1">
    <source>
        <dbReference type="EMBL" id="CAI8022673.1"/>
    </source>
</evidence>
<dbReference type="EMBL" id="CASHTH010001972">
    <property type="protein sequence ID" value="CAI8022673.1"/>
    <property type="molecule type" value="Genomic_DNA"/>
</dbReference>
<accession>A0AA35WIG2</accession>
<evidence type="ECO:0000313" key="2">
    <source>
        <dbReference type="Proteomes" id="UP001174909"/>
    </source>
</evidence>
<sequence>MTFGLGIPGAIKGPLGKVGYRAGMTRESSGLTSHIL</sequence>
<name>A0AA35WIG2_GEOBA</name>
<organism evidence="1 2">
    <name type="scientific">Geodia barretti</name>
    <name type="common">Barrett's horny sponge</name>
    <dbReference type="NCBI Taxonomy" id="519541"/>
    <lineage>
        <taxon>Eukaryota</taxon>
        <taxon>Metazoa</taxon>
        <taxon>Porifera</taxon>
        <taxon>Demospongiae</taxon>
        <taxon>Heteroscleromorpha</taxon>
        <taxon>Tetractinellida</taxon>
        <taxon>Astrophorina</taxon>
        <taxon>Geodiidae</taxon>
        <taxon>Geodia</taxon>
    </lineage>
</organism>
<proteinExistence type="predicted"/>